<proteinExistence type="predicted"/>
<feature type="region of interest" description="Disordered" evidence="1">
    <location>
        <begin position="43"/>
        <end position="69"/>
    </location>
</feature>
<comment type="caution">
    <text evidence="2">The sequence shown here is derived from an EMBL/GenBank/DDBJ whole genome shotgun (WGS) entry which is preliminary data.</text>
</comment>
<feature type="compositionally biased region" description="Polar residues" evidence="1">
    <location>
        <begin position="59"/>
        <end position="69"/>
    </location>
</feature>
<gene>
    <name evidence="2" type="ORF">KSP40_PGU004138</name>
</gene>
<dbReference type="EMBL" id="JBBWWR010000012">
    <property type="protein sequence ID" value="KAK8959271.1"/>
    <property type="molecule type" value="Genomic_DNA"/>
</dbReference>
<dbReference type="Proteomes" id="UP001412067">
    <property type="component" value="Unassembled WGS sequence"/>
</dbReference>
<name>A0ABR2M6K9_9ASPA</name>
<accession>A0ABR2M6K9</accession>
<protein>
    <submittedName>
        <fullName evidence="2">Uncharacterized protein</fullName>
    </submittedName>
</protein>
<evidence type="ECO:0000256" key="1">
    <source>
        <dbReference type="SAM" id="MobiDB-lite"/>
    </source>
</evidence>
<evidence type="ECO:0000313" key="3">
    <source>
        <dbReference type="Proteomes" id="UP001412067"/>
    </source>
</evidence>
<reference evidence="2 3" key="1">
    <citation type="journal article" date="2022" name="Nat. Plants">
        <title>Genomes of leafy and leafless Platanthera orchids illuminate the evolution of mycoheterotrophy.</title>
        <authorList>
            <person name="Li M.H."/>
            <person name="Liu K.W."/>
            <person name="Li Z."/>
            <person name="Lu H.C."/>
            <person name="Ye Q.L."/>
            <person name="Zhang D."/>
            <person name="Wang J.Y."/>
            <person name="Li Y.F."/>
            <person name="Zhong Z.M."/>
            <person name="Liu X."/>
            <person name="Yu X."/>
            <person name="Liu D.K."/>
            <person name="Tu X.D."/>
            <person name="Liu B."/>
            <person name="Hao Y."/>
            <person name="Liao X.Y."/>
            <person name="Jiang Y.T."/>
            <person name="Sun W.H."/>
            <person name="Chen J."/>
            <person name="Chen Y.Q."/>
            <person name="Ai Y."/>
            <person name="Zhai J.W."/>
            <person name="Wu S.S."/>
            <person name="Zhou Z."/>
            <person name="Hsiao Y.Y."/>
            <person name="Wu W.L."/>
            <person name="Chen Y.Y."/>
            <person name="Lin Y.F."/>
            <person name="Hsu J.L."/>
            <person name="Li C.Y."/>
            <person name="Wang Z.W."/>
            <person name="Zhao X."/>
            <person name="Zhong W.Y."/>
            <person name="Ma X.K."/>
            <person name="Ma L."/>
            <person name="Huang J."/>
            <person name="Chen G.Z."/>
            <person name="Huang M.Z."/>
            <person name="Huang L."/>
            <person name="Peng D.H."/>
            <person name="Luo Y.B."/>
            <person name="Zou S.Q."/>
            <person name="Chen S.P."/>
            <person name="Lan S."/>
            <person name="Tsai W.C."/>
            <person name="Van de Peer Y."/>
            <person name="Liu Z.J."/>
        </authorList>
    </citation>
    <scope>NUCLEOTIDE SEQUENCE [LARGE SCALE GENOMIC DNA]</scope>
    <source>
        <strain evidence="2">Lor288</strain>
    </source>
</reference>
<keyword evidence="3" id="KW-1185">Reference proteome</keyword>
<evidence type="ECO:0000313" key="2">
    <source>
        <dbReference type="EMBL" id="KAK8959271.1"/>
    </source>
</evidence>
<sequence length="121" mass="12958">MFTAFQISDKIIGTVALEDGRALNAQICTKWRASACFRMNAPAARAPTGPLDPRARFPSASTSGDSPTGDSLTCFILSDVSITDWRSAIDAASLPSQPPISSFDQRLLGFTIECEWTQATA</sequence>
<organism evidence="2 3">
    <name type="scientific">Platanthera guangdongensis</name>
    <dbReference type="NCBI Taxonomy" id="2320717"/>
    <lineage>
        <taxon>Eukaryota</taxon>
        <taxon>Viridiplantae</taxon>
        <taxon>Streptophyta</taxon>
        <taxon>Embryophyta</taxon>
        <taxon>Tracheophyta</taxon>
        <taxon>Spermatophyta</taxon>
        <taxon>Magnoliopsida</taxon>
        <taxon>Liliopsida</taxon>
        <taxon>Asparagales</taxon>
        <taxon>Orchidaceae</taxon>
        <taxon>Orchidoideae</taxon>
        <taxon>Orchideae</taxon>
        <taxon>Orchidinae</taxon>
        <taxon>Platanthera</taxon>
    </lineage>
</organism>